<keyword evidence="1" id="KW-0812">Transmembrane</keyword>
<keyword evidence="3" id="KW-1185">Reference proteome</keyword>
<evidence type="ECO:0000256" key="1">
    <source>
        <dbReference type="SAM" id="Phobius"/>
    </source>
</evidence>
<reference evidence="2 3" key="2">
    <citation type="submission" date="2018-11" db="EMBL/GenBank/DDBJ databases">
        <authorList>
            <consortium name="Pathogen Informatics"/>
        </authorList>
    </citation>
    <scope>NUCLEOTIDE SEQUENCE [LARGE SCALE GENOMIC DNA]</scope>
</reference>
<dbReference type="AlphaFoldDB" id="A0A183D271"/>
<evidence type="ECO:0000313" key="2">
    <source>
        <dbReference type="EMBL" id="VDK36534.1"/>
    </source>
</evidence>
<name>A0A183D271_9BILA</name>
<proteinExistence type="predicted"/>
<keyword evidence="1" id="KW-0472">Membrane</keyword>
<gene>
    <name evidence="2" type="ORF">GPUH_LOCUS2813</name>
</gene>
<evidence type="ECO:0000313" key="4">
    <source>
        <dbReference type="WBParaSite" id="GPUH_0000281701-mRNA-1"/>
    </source>
</evidence>
<protein>
    <submittedName>
        <fullName evidence="4">Anoctamin</fullName>
    </submittedName>
</protein>
<dbReference type="OrthoDB" id="5814630at2759"/>
<reference evidence="4" key="1">
    <citation type="submission" date="2016-06" db="UniProtKB">
        <authorList>
            <consortium name="WormBaseParasite"/>
        </authorList>
    </citation>
    <scope>IDENTIFICATION</scope>
</reference>
<accession>A0A183D271</accession>
<feature type="transmembrane region" description="Helical" evidence="1">
    <location>
        <begin position="107"/>
        <end position="134"/>
    </location>
</feature>
<dbReference type="EMBL" id="UYRT01004459">
    <property type="protein sequence ID" value="VDK36534.1"/>
    <property type="molecule type" value="Genomic_DNA"/>
</dbReference>
<feature type="transmembrane region" description="Helical" evidence="1">
    <location>
        <begin position="146"/>
        <end position="170"/>
    </location>
</feature>
<organism evidence="4">
    <name type="scientific">Gongylonema pulchrum</name>
    <dbReference type="NCBI Taxonomy" id="637853"/>
    <lineage>
        <taxon>Eukaryota</taxon>
        <taxon>Metazoa</taxon>
        <taxon>Ecdysozoa</taxon>
        <taxon>Nematoda</taxon>
        <taxon>Chromadorea</taxon>
        <taxon>Rhabditida</taxon>
        <taxon>Spirurina</taxon>
        <taxon>Spiruromorpha</taxon>
        <taxon>Spiruroidea</taxon>
        <taxon>Gongylonematidae</taxon>
        <taxon>Gongylonema</taxon>
    </lineage>
</organism>
<feature type="transmembrane region" description="Helical" evidence="1">
    <location>
        <begin position="72"/>
        <end position="101"/>
    </location>
</feature>
<evidence type="ECO:0000313" key="3">
    <source>
        <dbReference type="Proteomes" id="UP000271098"/>
    </source>
</evidence>
<keyword evidence="1" id="KW-1133">Transmembrane helix</keyword>
<dbReference type="WBParaSite" id="GPUH_0000281701-mRNA-1">
    <property type="protein sequence ID" value="GPUH_0000281701-mRNA-1"/>
    <property type="gene ID" value="GPUH_0000281701"/>
</dbReference>
<feature type="transmembrane region" description="Helical" evidence="1">
    <location>
        <begin position="182"/>
        <end position="201"/>
    </location>
</feature>
<dbReference type="Proteomes" id="UP000271098">
    <property type="component" value="Unassembled WGS sequence"/>
</dbReference>
<sequence length="253" mass="29621">MRFRELVQHYRADAERTWQVLSDKSEITFEWPPNCPIEVRELVGPGRFTEQDPKFQMPFFWKKEPVPATRSWGIVVCAIEWGFGVVFLLLNSIHYAIAFFISEGETIATLVCFITFLQLSIYFGEKVLFVIAIMEKRVCLLRQQLVFQYITCVALLLNAAFTLAADAGGFGEQYLYAENDPLLIRLAAFISVIFIFVELYLRLMTKAVYAFINETRRFRYPLSWRYRKRVYFTYCSIMQQSLKNSSKLHTVSK</sequence>